<dbReference type="SUPFAM" id="SSF55874">
    <property type="entry name" value="ATPase domain of HSP90 chaperone/DNA topoisomerase II/histidine kinase"/>
    <property type="match status" value="1"/>
</dbReference>
<feature type="transmembrane region" description="Helical" evidence="9">
    <location>
        <begin position="77"/>
        <end position="96"/>
    </location>
</feature>
<evidence type="ECO:0000256" key="4">
    <source>
        <dbReference type="ARBA" id="ARBA00022475"/>
    </source>
</evidence>
<dbReference type="InterPro" id="IPR036890">
    <property type="entry name" value="HATPase_C_sf"/>
</dbReference>
<evidence type="ECO:0000256" key="7">
    <source>
        <dbReference type="ARBA" id="ARBA00022989"/>
    </source>
</evidence>
<gene>
    <name evidence="12" type="ORF">I6N98_07135</name>
</gene>
<dbReference type="PANTHER" id="PTHR43065">
    <property type="entry name" value="SENSOR HISTIDINE KINASE"/>
    <property type="match status" value="1"/>
</dbReference>
<keyword evidence="6 9" id="KW-0812">Transmembrane</keyword>
<evidence type="ECO:0000256" key="9">
    <source>
        <dbReference type="SAM" id="Phobius"/>
    </source>
</evidence>
<feature type="transmembrane region" description="Helical" evidence="9">
    <location>
        <begin position="493"/>
        <end position="516"/>
    </location>
</feature>
<name>A0A7T4R350_9GAMM</name>
<evidence type="ECO:0000256" key="5">
    <source>
        <dbReference type="ARBA" id="ARBA00022553"/>
    </source>
</evidence>
<dbReference type="Gene3D" id="3.30.450.350">
    <property type="entry name" value="CHASE domain"/>
    <property type="match status" value="1"/>
</dbReference>
<evidence type="ECO:0000256" key="2">
    <source>
        <dbReference type="ARBA" id="ARBA00004651"/>
    </source>
</evidence>
<dbReference type="GO" id="GO:0005886">
    <property type="term" value="C:plasma membrane"/>
    <property type="evidence" value="ECO:0007669"/>
    <property type="project" value="UniProtKB-SubCell"/>
</dbReference>
<proteinExistence type="predicted"/>
<evidence type="ECO:0000256" key="1">
    <source>
        <dbReference type="ARBA" id="ARBA00000085"/>
    </source>
</evidence>
<dbReference type="CDD" id="cd00075">
    <property type="entry name" value="HATPase"/>
    <property type="match status" value="1"/>
</dbReference>
<dbReference type="Gene3D" id="3.30.565.10">
    <property type="entry name" value="Histidine kinase-like ATPase, C-terminal domain"/>
    <property type="match status" value="1"/>
</dbReference>
<evidence type="ECO:0000256" key="8">
    <source>
        <dbReference type="ARBA" id="ARBA00023136"/>
    </source>
</evidence>
<evidence type="ECO:0000256" key="3">
    <source>
        <dbReference type="ARBA" id="ARBA00012438"/>
    </source>
</evidence>
<dbReference type="EMBL" id="CP066167">
    <property type="protein sequence ID" value="QQD19614.1"/>
    <property type="molecule type" value="Genomic_DNA"/>
</dbReference>
<dbReference type="PROSITE" id="PS50109">
    <property type="entry name" value="HIS_KIN"/>
    <property type="match status" value="1"/>
</dbReference>
<dbReference type="InterPro" id="IPR005467">
    <property type="entry name" value="His_kinase_dom"/>
</dbReference>
<evidence type="ECO:0000313" key="12">
    <source>
        <dbReference type="EMBL" id="QQD19614.1"/>
    </source>
</evidence>
<keyword evidence="13" id="KW-1185">Reference proteome</keyword>
<organism evidence="12 13">
    <name type="scientific">Spongiibacter nanhainus</name>
    <dbReference type="NCBI Taxonomy" id="2794344"/>
    <lineage>
        <taxon>Bacteria</taxon>
        <taxon>Pseudomonadati</taxon>
        <taxon>Pseudomonadota</taxon>
        <taxon>Gammaproteobacteria</taxon>
        <taxon>Cellvibrionales</taxon>
        <taxon>Spongiibacteraceae</taxon>
        <taxon>Spongiibacter</taxon>
    </lineage>
</organism>
<dbReference type="InterPro" id="IPR003594">
    <property type="entry name" value="HATPase_dom"/>
</dbReference>
<dbReference type="SMART" id="SM00387">
    <property type="entry name" value="HATPase_c"/>
    <property type="match status" value="1"/>
</dbReference>
<dbReference type="GO" id="GO:0000155">
    <property type="term" value="F:phosphorelay sensor kinase activity"/>
    <property type="evidence" value="ECO:0007669"/>
    <property type="project" value="InterPro"/>
</dbReference>
<keyword evidence="7 9" id="KW-1133">Transmembrane helix</keyword>
<sequence>MNKSYWIAFAFLSIGYFVAGKAALLLAIPPGYATAIWPSAGLALAVLYVRGAKLWPAVVLGSAAVNTDLAALAQEGWGALAVPLLIGLGAALQALVGREAVLRSVGSPLRLDDVRSVLIFVFVAGGVASTISATVGIGALVATGKMAMESAPYNWFTWWVGDGLGVMIFATLIFVYVGEPKALWLSRRRVLPPALCITALVMVAIYVVGSRWEQDRQQAEFDRLSVQVYQRIQDHFDRYMDSLRAVKGLFETSHYITREEFRHFSSDIIERQSGFQGLAFNRVVHSDQRPEFERQLSEALGETRVITQRDNNGVLVAASPRRDYVAIDYLEPLSGNRAAYGYDISSAASPRRALIAAEARNGPAATDPLRLVQETESRLGVAVYLPVRRRLEGDGPVRLVGYVAGVFRLHDLMMAVVPENTLQGMQLEVWQHSDGEDNGSTGQRLFIRGKPSGENGADIRLNFSNSWPVTFADRHWHLVVGANSRFELSAQSIMPWAVLATGMLFTGLVGMTLLVLTGQYFRAREVGRELNRRIIELKETQEQLIESEKMASMSGLVAGFAHELNTPLGVALTAETTLARSLEDLEEQVEEESARGLVGRMREASQMSLSNIQRAAKLVTNFKAMAVDKDDAEVSEIDLCEYLHSFYQHTETRAQDLGHRVSLNCPNGLRVRTVVRGLTQVIANLLENSLTHAFSEYQQGHIELSAEAVGDDVVIRVADDGVGIGDEALGKVFEPFYTTRRGKGGTGLGLHLVYNIVHHQLGGRVRVISGSARRGCCVEVVIPRAASGAPGH</sequence>
<dbReference type="KEGG" id="snan:I6N98_07135"/>
<comment type="subcellular location">
    <subcellularLocation>
        <location evidence="2">Cell membrane</location>
        <topology evidence="2">Multi-pass membrane protein</topology>
    </subcellularLocation>
</comment>
<keyword evidence="4" id="KW-1003">Cell membrane</keyword>
<evidence type="ECO:0000256" key="6">
    <source>
        <dbReference type="ARBA" id="ARBA00022692"/>
    </source>
</evidence>
<reference evidence="12 13" key="1">
    <citation type="submission" date="2020-12" db="EMBL/GenBank/DDBJ databases">
        <authorList>
            <person name="Shan Y."/>
        </authorList>
    </citation>
    <scope>NUCLEOTIDE SEQUENCE [LARGE SCALE GENOMIC DNA]</scope>
    <source>
        <strain evidence="13">csc3.9</strain>
    </source>
</reference>
<comment type="catalytic activity">
    <reaction evidence="1">
        <text>ATP + protein L-histidine = ADP + protein N-phospho-L-histidine.</text>
        <dbReference type="EC" id="2.7.13.3"/>
    </reaction>
</comment>
<keyword evidence="5" id="KW-0597">Phosphoprotein</keyword>
<dbReference type="InterPro" id="IPR036097">
    <property type="entry name" value="HisK_dim/P_sf"/>
</dbReference>
<evidence type="ECO:0000313" key="13">
    <source>
        <dbReference type="Proteomes" id="UP000596063"/>
    </source>
</evidence>
<dbReference type="Gene3D" id="1.10.287.130">
    <property type="match status" value="1"/>
</dbReference>
<dbReference type="InterPro" id="IPR003661">
    <property type="entry name" value="HisK_dim/P_dom"/>
</dbReference>
<dbReference type="InterPro" id="IPR042240">
    <property type="entry name" value="CHASE_sf"/>
</dbReference>
<protein>
    <recommendedName>
        <fullName evidence="3">histidine kinase</fullName>
        <ecNumber evidence="3">2.7.13.3</ecNumber>
    </recommendedName>
</protein>
<dbReference type="PROSITE" id="PS50839">
    <property type="entry name" value="CHASE"/>
    <property type="match status" value="1"/>
</dbReference>
<dbReference type="Pfam" id="PF05231">
    <property type="entry name" value="MASE1"/>
    <property type="match status" value="1"/>
</dbReference>
<dbReference type="RefSeq" id="WP_198571098.1">
    <property type="nucleotide sequence ID" value="NZ_CP066167.1"/>
</dbReference>
<dbReference type="SMART" id="SM01079">
    <property type="entry name" value="CHASE"/>
    <property type="match status" value="1"/>
</dbReference>
<dbReference type="Pfam" id="PF03924">
    <property type="entry name" value="CHASE"/>
    <property type="match status" value="1"/>
</dbReference>
<keyword evidence="8 9" id="KW-0472">Membrane</keyword>
<dbReference type="AlphaFoldDB" id="A0A7T4R350"/>
<dbReference type="InterPro" id="IPR006189">
    <property type="entry name" value="CHASE_dom"/>
</dbReference>
<feature type="transmembrane region" description="Helical" evidence="9">
    <location>
        <begin position="155"/>
        <end position="178"/>
    </location>
</feature>
<feature type="transmembrane region" description="Helical" evidence="9">
    <location>
        <begin position="117"/>
        <end position="143"/>
    </location>
</feature>
<dbReference type="InterPro" id="IPR007895">
    <property type="entry name" value="MASE1"/>
</dbReference>
<evidence type="ECO:0000259" key="11">
    <source>
        <dbReference type="PROSITE" id="PS50839"/>
    </source>
</evidence>
<dbReference type="EC" id="2.7.13.3" evidence="3"/>
<dbReference type="Pfam" id="PF02518">
    <property type="entry name" value="HATPase_c"/>
    <property type="match status" value="1"/>
</dbReference>
<dbReference type="InterPro" id="IPR004358">
    <property type="entry name" value="Sig_transdc_His_kin-like_C"/>
</dbReference>
<feature type="domain" description="Histidine kinase" evidence="10">
    <location>
        <begin position="559"/>
        <end position="786"/>
    </location>
</feature>
<dbReference type="Proteomes" id="UP000596063">
    <property type="component" value="Chromosome"/>
</dbReference>
<dbReference type="SUPFAM" id="SSF47384">
    <property type="entry name" value="Homodimeric domain of signal transducing histidine kinase"/>
    <property type="match status" value="1"/>
</dbReference>
<feature type="transmembrane region" description="Helical" evidence="9">
    <location>
        <begin position="6"/>
        <end position="28"/>
    </location>
</feature>
<dbReference type="PRINTS" id="PR00344">
    <property type="entry name" value="BCTRLSENSOR"/>
</dbReference>
<feature type="transmembrane region" description="Helical" evidence="9">
    <location>
        <begin position="190"/>
        <end position="209"/>
    </location>
</feature>
<evidence type="ECO:0000259" key="10">
    <source>
        <dbReference type="PROSITE" id="PS50109"/>
    </source>
</evidence>
<dbReference type="CDD" id="cd00082">
    <property type="entry name" value="HisKA"/>
    <property type="match status" value="1"/>
</dbReference>
<accession>A0A7T4R350</accession>
<feature type="domain" description="CHASE" evidence="11">
    <location>
        <begin position="252"/>
        <end position="416"/>
    </location>
</feature>